<protein>
    <submittedName>
        <fullName evidence="1">Uncharacterized protein</fullName>
    </submittedName>
</protein>
<proteinExistence type="predicted"/>
<dbReference type="EMBL" id="JADAQT010000069">
    <property type="protein sequence ID" value="MBE1875803.1"/>
    <property type="molecule type" value="Genomic_DNA"/>
</dbReference>
<comment type="caution">
    <text evidence="1">The sequence shown here is derived from an EMBL/GenBank/DDBJ whole genome shotgun (WGS) entry which is preliminary data.</text>
</comment>
<accession>A0ABR9MWP1</accession>
<evidence type="ECO:0000313" key="1">
    <source>
        <dbReference type="EMBL" id="MBE1875803.1"/>
    </source>
</evidence>
<organism evidence="1 2">
    <name type="scientific">Myceligenerans pegani</name>
    <dbReference type="NCBI Taxonomy" id="2776917"/>
    <lineage>
        <taxon>Bacteria</taxon>
        <taxon>Bacillati</taxon>
        <taxon>Actinomycetota</taxon>
        <taxon>Actinomycetes</taxon>
        <taxon>Micrococcales</taxon>
        <taxon>Promicromonosporaceae</taxon>
        <taxon>Myceligenerans</taxon>
    </lineage>
</organism>
<dbReference type="RefSeq" id="WP_192862364.1">
    <property type="nucleotide sequence ID" value="NZ_JADAQT010000069.1"/>
</dbReference>
<keyword evidence="2" id="KW-1185">Reference proteome</keyword>
<dbReference type="Proteomes" id="UP000625527">
    <property type="component" value="Unassembled WGS sequence"/>
</dbReference>
<name>A0ABR9MWP1_9MICO</name>
<gene>
    <name evidence="1" type="ORF">IHE71_08780</name>
</gene>
<evidence type="ECO:0000313" key="2">
    <source>
        <dbReference type="Proteomes" id="UP000625527"/>
    </source>
</evidence>
<reference evidence="1 2" key="1">
    <citation type="submission" date="2020-10" db="EMBL/GenBank/DDBJ databases">
        <title>Myceligenerans pegani sp. nov., an endophytic actinomycete isolated from Peganum harmala L. in Xinjiang, China.</title>
        <authorList>
            <person name="Xin L."/>
        </authorList>
    </citation>
    <scope>NUCLEOTIDE SEQUENCE [LARGE SCALE GENOMIC DNA]</scope>
    <source>
        <strain evidence="1 2">TRM65318</strain>
    </source>
</reference>
<sequence>MDILSGLIDAIMALLNSLGLGLPLPELPGLPLPELPGLPLPEPPLPL</sequence>